<evidence type="ECO:0000313" key="1">
    <source>
        <dbReference type="Proteomes" id="UP000887565"/>
    </source>
</evidence>
<accession>A0A915KF70</accession>
<keyword evidence="1" id="KW-1185">Reference proteome</keyword>
<proteinExistence type="predicted"/>
<protein>
    <submittedName>
        <fullName evidence="2">Uncharacterized protein</fullName>
    </submittedName>
</protein>
<organism evidence="1 2">
    <name type="scientific">Romanomermis culicivorax</name>
    <name type="common">Nematode worm</name>
    <dbReference type="NCBI Taxonomy" id="13658"/>
    <lineage>
        <taxon>Eukaryota</taxon>
        <taxon>Metazoa</taxon>
        <taxon>Ecdysozoa</taxon>
        <taxon>Nematoda</taxon>
        <taxon>Enoplea</taxon>
        <taxon>Dorylaimia</taxon>
        <taxon>Mermithida</taxon>
        <taxon>Mermithoidea</taxon>
        <taxon>Mermithidae</taxon>
        <taxon>Romanomermis</taxon>
    </lineage>
</organism>
<dbReference type="WBParaSite" id="nRc.2.0.1.t36661-RA">
    <property type="protein sequence ID" value="nRc.2.0.1.t36661-RA"/>
    <property type="gene ID" value="nRc.2.0.1.g36661"/>
</dbReference>
<dbReference type="Proteomes" id="UP000887565">
    <property type="component" value="Unplaced"/>
</dbReference>
<name>A0A915KF70_ROMCU</name>
<dbReference type="AlphaFoldDB" id="A0A915KF70"/>
<reference evidence="2" key="1">
    <citation type="submission" date="2022-11" db="UniProtKB">
        <authorList>
            <consortium name="WormBaseParasite"/>
        </authorList>
    </citation>
    <scope>IDENTIFICATION</scope>
</reference>
<sequence length="74" mass="8387">MARCAMQFQADLVAYSCPAVIKNPAKAMDHTLLFGIYPKALKADPSKKKLNQWEDLSDLEDMDTLDQQVNRTNE</sequence>
<evidence type="ECO:0000313" key="2">
    <source>
        <dbReference type="WBParaSite" id="nRc.2.0.1.t36661-RA"/>
    </source>
</evidence>